<evidence type="ECO:0000313" key="6">
    <source>
        <dbReference type="Proteomes" id="UP001165363"/>
    </source>
</evidence>
<evidence type="ECO:0000256" key="2">
    <source>
        <dbReference type="ARBA" id="ARBA00023169"/>
    </source>
</evidence>
<dbReference type="GO" id="GO:0016740">
    <property type="term" value="F:transferase activity"/>
    <property type="evidence" value="ECO:0007669"/>
    <property type="project" value="UniProtKB-KW"/>
</dbReference>
<evidence type="ECO:0000256" key="3">
    <source>
        <dbReference type="SAM" id="Phobius"/>
    </source>
</evidence>
<proteinExistence type="inferred from homology"/>
<keyword evidence="2" id="KW-0270">Exopolysaccharide synthesis</keyword>
<dbReference type="Proteomes" id="UP001165363">
    <property type="component" value="Unassembled WGS sequence"/>
</dbReference>
<accession>A0ABT0RK04</accession>
<dbReference type="EMBL" id="JAMGBD010000001">
    <property type="protein sequence ID" value="MCL6682946.1"/>
    <property type="molecule type" value="Genomic_DNA"/>
</dbReference>
<dbReference type="InterPro" id="IPR003362">
    <property type="entry name" value="Bact_transf"/>
</dbReference>
<comment type="similarity">
    <text evidence="1">Belongs to the bacterial sugar transferase family.</text>
</comment>
<name>A0ABT0RK04_9SPHN</name>
<dbReference type="PANTHER" id="PTHR30576:SF0">
    <property type="entry name" value="UNDECAPRENYL-PHOSPHATE N-ACETYLGALACTOSAMINYL 1-PHOSPHATE TRANSFERASE-RELATED"/>
    <property type="match status" value="1"/>
</dbReference>
<dbReference type="RefSeq" id="WP_249846884.1">
    <property type="nucleotide sequence ID" value="NZ_JAMGBD010000001.1"/>
</dbReference>
<dbReference type="Pfam" id="PF02397">
    <property type="entry name" value="Bac_transf"/>
    <property type="match status" value="1"/>
</dbReference>
<feature type="transmembrane region" description="Helical" evidence="3">
    <location>
        <begin position="111"/>
        <end position="130"/>
    </location>
</feature>
<keyword evidence="6" id="KW-1185">Reference proteome</keyword>
<feature type="transmembrane region" description="Helical" evidence="3">
    <location>
        <begin position="54"/>
        <end position="73"/>
    </location>
</feature>
<evidence type="ECO:0000256" key="1">
    <source>
        <dbReference type="ARBA" id="ARBA00006464"/>
    </source>
</evidence>
<feature type="transmembrane region" description="Helical" evidence="3">
    <location>
        <begin position="21"/>
        <end position="42"/>
    </location>
</feature>
<gene>
    <name evidence="5" type="ORF">LZ536_03385</name>
</gene>
<keyword evidence="3" id="KW-0812">Transmembrane</keyword>
<sequence>MLQVAPPKPRAKQRFVLRRRFEFLGAIVVAALIPWAFLRWWITDATFDPFAYHNSMFANVAAICLALWIRISVSTYPGIRGGQLILPAIVASHATIVTLLLLSRLPYHRPMLAVGFGLHLVWAYAMYFFVQRHVLPRIAIVPFGAVDGLPQIDRVHWHHLHRPDLRDADQCSAIVADFAAVPDEWEAFLADAAVDGRIVYQVEQLKESLTGRVQIQHLSENSFGSLAPTNAYMAVKHLADFLWAVAILPVALPLMALCAIAIRLADGAPVLFRQKRIGRGGQEFTVYKFRTMRLVSDLDADDRQAAMTGDGDVRVTGLGAFLRRARLDELPQLGNILRGEMSFIGPRPEAHVLSTWYTAEIPFYRYRHVVRPGISGWAQVNQGHVAEVNEVHQKLQFDFFYIKYFSPWLDILILFRTVKTILTGWGAR</sequence>
<keyword evidence="5" id="KW-0808">Transferase</keyword>
<protein>
    <submittedName>
        <fullName evidence="5">Sugar transferase</fullName>
    </submittedName>
</protein>
<evidence type="ECO:0000259" key="4">
    <source>
        <dbReference type="Pfam" id="PF02397"/>
    </source>
</evidence>
<dbReference type="PANTHER" id="PTHR30576">
    <property type="entry name" value="COLANIC BIOSYNTHESIS UDP-GLUCOSE LIPID CARRIER TRANSFERASE"/>
    <property type="match status" value="1"/>
</dbReference>
<feature type="domain" description="Bacterial sugar transferase" evidence="4">
    <location>
        <begin position="236"/>
        <end position="422"/>
    </location>
</feature>
<keyword evidence="3" id="KW-1133">Transmembrane helix</keyword>
<organism evidence="5 6">
    <name type="scientific">Sphingomonas alba</name>
    <dbReference type="NCBI Taxonomy" id="2908208"/>
    <lineage>
        <taxon>Bacteria</taxon>
        <taxon>Pseudomonadati</taxon>
        <taxon>Pseudomonadota</taxon>
        <taxon>Alphaproteobacteria</taxon>
        <taxon>Sphingomonadales</taxon>
        <taxon>Sphingomonadaceae</taxon>
        <taxon>Sphingomonas</taxon>
    </lineage>
</organism>
<comment type="caution">
    <text evidence="5">The sequence shown here is derived from an EMBL/GenBank/DDBJ whole genome shotgun (WGS) entry which is preliminary data.</text>
</comment>
<evidence type="ECO:0000313" key="5">
    <source>
        <dbReference type="EMBL" id="MCL6682946.1"/>
    </source>
</evidence>
<reference evidence="5" key="1">
    <citation type="submission" date="2022-05" db="EMBL/GenBank/DDBJ databases">
        <authorList>
            <person name="Jo J.-H."/>
            <person name="Im W.-T."/>
        </authorList>
    </citation>
    <scope>NUCLEOTIDE SEQUENCE</scope>
    <source>
        <strain evidence="5">SE158</strain>
    </source>
</reference>
<feature type="transmembrane region" description="Helical" evidence="3">
    <location>
        <begin position="85"/>
        <end position="105"/>
    </location>
</feature>
<feature type="transmembrane region" description="Helical" evidence="3">
    <location>
        <begin position="241"/>
        <end position="265"/>
    </location>
</feature>
<keyword evidence="3" id="KW-0472">Membrane</keyword>